<evidence type="ECO:0000256" key="4">
    <source>
        <dbReference type="PROSITE-ProRule" id="PRU00335"/>
    </source>
</evidence>
<evidence type="ECO:0000256" key="3">
    <source>
        <dbReference type="ARBA" id="ARBA00023163"/>
    </source>
</evidence>
<keyword evidence="3" id="KW-0804">Transcription</keyword>
<evidence type="ECO:0000256" key="1">
    <source>
        <dbReference type="ARBA" id="ARBA00023015"/>
    </source>
</evidence>
<reference evidence="6 7" key="1">
    <citation type="journal article" date="2015" name="Genome Announc.">
        <title>Expanding the biotechnology potential of lactobacilli through comparative genomics of 213 strains and associated genera.</title>
        <authorList>
            <person name="Sun Z."/>
            <person name="Harris H.M."/>
            <person name="McCann A."/>
            <person name="Guo C."/>
            <person name="Argimon S."/>
            <person name="Zhang W."/>
            <person name="Yang X."/>
            <person name="Jeffery I.B."/>
            <person name="Cooney J.C."/>
            <person name="Kagawa T.F."/>
            <person name="Liu W."/>
            <person name="Song Y."/>
            <person name="Salvetti E."/>
            <person name="Wrobel A."/>
            <person name="Rasinkangas P."/>
            <person name="Parkhill J."/>
            <person name="Rea M.C."/>
            <person name="O'Sullivan O."/>
            <person name="Ritari J."/>
            <person name="Douillard F.P."/>
            <person name="Paul Ross R."/>
            <person name="Yang R."/>
            <person name="Briner A.E."/>
            <person name="Felis G.E."/>
            <person name="de Vos W.M."/>
            <person name="Barrangou R."/>
            <person name="Klaenhammer T.R."/>
            <person name="Caufield P.W."/>
            <person name="Cui Y."/>
            <person name="Zhang H."/>
            <person name="O'Toole P.W."/>
        </authorList>
    </citation>
    <scope>NUCLEOTIDE SEQUENCE [LARGE SCALE GENOMIC DNA]</scope>
    <source>
        <strain evidence="6 7">DSM 16230</strain>
    </source>
</reference>
<dbReference type="STRING" id="1423801.FD50_GL000679"/>
<accession>A0A0R1V705</accession>
<gene>
    <name evidence="6" type="ORF">FD50_GL000679</name>
</gene>
<dbReference type="EMBL" id="AZFQ01000036">
    <property type="protein sequence ID" value="KRL98866.1"/>
    <property type="molecule type" value="Genomic_DNA"/>
</dbReference>
<keyword evidence="2 4" id="KW-0238">DNA-binding</keyword>
<organism evidence="6 7">
    <name type="scientific">Liquorilactobacillus satsumensis DSM 16230 = JCM 12392</name>
    <dbReference type="NCBI Taxonomy" id="1423801"/>
    <lineage>
        <taxon>Bacteria</taxon>
        <taxon>Bacillati</taxon>
        <taxon>Bacillota</taxon>
        <taxon>Bacilli</taxon>
        <taxon>Lactobacillales</taxon>
        <taxon>Lactobacillaceae</taxon>
        <taxon>Liquorilactobacillus</taxon>
    </lineage>
</organism>
<evidence type="ECO:0000256" key="2">
    <source>
        <dbReference type="ARBA" id="ARBA00023125"/>
    </source>
</evidence>
<comment type="caution">
    <text evidence="6">The sequence shown here is derived from an EMBL/GenBank/DDBJ whole genome shotgun (WGS) entry which is preliminary data.</text>
</comment>
<protein>
    <recommendedName>
        <fullName evidence="5">HTH tetR-type domain-containing protein</fullName>
    </recommendedName>
</protein>
<proteinExistence type="predicted"/>
<sequence length="185" mass="20648">MKKGIDQDAIIKAALTLLDKEGLKAVTLKNVSVLLGIKPPSLYNHVESLNELLELTAKNCLAKLSQNLLESVVGLQSKEALLALSNEYRKFFKCYPNQYRLIQQVGVWSQHAGASAESTKMIALLSKVLAKSGLSQKEMIHFIRAWRSYMHGFLLLETNDSFKMKEDINASFAYGLAIFAAKLKE</sequence>
<dbReference type="InterPro" id="IPR025996">
    <property type="entry name" value="MT1864/Rv1816-like_C"/>
</dbReference>
<dbReference type="Pfam" id="PF13305">
    <property type="entry name" value="TetR_C_33"/>
    <property type="match status" value="1"/>
</dbReference>
<dbReference type="InterPro" id="IPR001647">
    <property type="entry name" value="HTH_TetR"/>
</dbReference>
<dbReference type="PATRIC" id="fig|1423801.4.peg.689"/>
<feature type="DNA-binding region" description="H-T-H motif" evidence="4">
    <location>
        <begin position="27"/>
        <end position="46"/>
    </location>
</feature>
<dbReference type="Proteomes" id="UP000051166">
    <property type="component" value="Unassembled WGS sequence"/>
</dbReference>
<dbReference type="GeneID" id="98308104"/>
<evidence type="ECO:0000259" key="5">
    <source>
        <dbReference type="PROSITE" id="PS50977"/>
    </source>
</evidence>
<dbReference type="Gene3D" id="1.10.10.60">
    <property type="entry name" value="Homeodomain-like"/>
    <property type="match status" value="1"/>
</dbReference>
<dbReference type="InterPro" id="IPR036271">
    <property type="entry name" value="Tet_transcr_reg_TetR-rel_C_sf"/>
</dbReference>
<evidence type="ECO:0000313" key="6">
    <source>
        <dbReference type="EMBL" id="KRL98866.1"/>
    </source>
</evidence>
<dbReference type="GO" id="GO:0003677">
    <property type="term" value="F:DNA binding"/>
    <property type="evidence" value="ECO:0007669"/>
    <property type="project" value="UniProtKB-UniRule"/>
</dbReference>
<dbReference type="InterPro" id="IPR009057">
    <property type="entry name" value="Homeodomain-like_sf"/>
</dbReference>
<dbReference type="Gene3D" id="1.10.357.10">
    <property type="entry name" value="Tetracycline Repressor, domain 2"/>
    <property type="match status" value="1"/>
</dbReference>
<dbReference type="RefSeq" id="WP_054757749.1">
    <property type="nucleotide sequence ID" value="NZ_AZFQ01000036.1"/>
</dbReference>
<name>A0A0R1V705_9LACO</name>
<dbReference type="PROSITE" id="PS50977">
    <property type="entry name" value="HTH_TETR_2"/>
    <property type="match status" value="1"/>
</dbReference>
<keyword evidence="7" id="KW-1185">Reference proteome</keyword>
<dbReference type="AlphaFoldDB" id="A0A0R1V705"/>
<keyword evidence="1" id="KW-0805">Transcription regulation</keyword>
<feature type="domain" description="HTH tetR-type" evidence="5">
    <location>
        <begin position="4"/>
        <end position="64"/>
    </location>
</feature>
<dbReference type="SUPFAM" id="SSF46689">
    <property type="entry name" value="Homeodomain-like"/>
    <property type="match status" value="1"/>
</dbReference>
<dbReference type="SUPFAM" id="SSF48498">
    <property type="entry name" value="Tetracyclin repressor-like, C-terminal domain"/>
    <property type="match status" value="1"/>
</dbReference>
<evidence type="ECO:0000313" key="7">
    <source>
        <dbReference type="Proteomes" id="UP000051166"/>
    </source>
</evidence>